<keyword evidence="1" id="KW-0175">Coiled coil</keyword>
<evidence type="ECO:0000313" key="4">
    <source>
        <dbReference type="Proteomes" id="UP000179099"/>
    </source>
</evidence>
<comment type="caution">
    <text evidence="3">The sequence shown here is derived from an EMBL/GenBank/DDBJ whole genome shotgun (WGS) entry which is preliminary data.</text>
</comment>
<feature type="compositionally biased region" description="Basic and acidic residues" evidence="2">
    <location>
        <begin position="13"/>
        <end position="34"/>
    </location>
</feature>
<dbReference type="STRING" id="1801992.A2Y98_03560"/>
<name>A0A1G2F8B7_9BACT</name>
<protein>
    <submittedName>
        <fullName evidence="3">Uncharacterized protein</fullName>
    </submittedName>
</protein>
<dbReference type="EMBL" id="MHMW01000015">
    <property type="protein sequence ID" value="OGZ34306.1"/>
    <property type="molecule type" value="Genomic_DNA"/>
</dbReference>
<feature type="region of interest" description="Disordered" evidence="2">
    <location>
        <begin position="1"/>
        <end position="34"/>
    </location>
</feature>
<feature type="region of interest" description="Disordered" evidence="2">
    <location>
        <begin position="69"/>
        <end position="111"/>
    </location>
</feature>
<feature type="coiled-coil region" evidence="1">
    <location>
        <begin position="115"/>
        <end position="176"/>
    </location>
</feature>
<reference evidence="3 4" key="1">
    <citation type="journal article" date="2016" name="Nat. Commun.">
        <title>Thousands of microbial genomes shed light on interconnected biogeochemical processes in an aquifer system.</title>
        <authorList>
            <person name="Anantharaman K."/>
            <person name="Brown C.T."/>
            <person name="Hug L.A."/>
            <person name="Sharon I."/>
            <person name="Castelle C.J."/>
            <person name="Probst A.J."/>
            <person name="Thomas B.C."/>
            <person name="Singh A."/>
            <person name="Wilkins M.J."/>
            <person name="Karaoz U."/>
            <person name="Brodie E.L."/>
            <person name="Williams K.H."/>
            <person name="Hubbard S.S."/>
            <person name="Banfield J.F."/>
        </authorList>
    </citation>
    <scope>NUCLEOTIDE SEQUENCE [LARGE SCALE GENOMIC DNA]</scope>
</reference>
<organism evidence="3 4">
    <name type="scientific">Candidatus Portnoybacteria bacterium RBG_19FT_COMBO_36_7</name>
    <dbReference type="NCBI Taxonomy" id="1801992"/>
    <lineage>
        <taxon>Bacteria</taxon>
        <taxon>Candidatus Portnoyibacteriota</taxon>
    </lineage>
</organism>
<dbReference type="AlphaFoldDB" id="A0A1G2F8B7"/>
<evidence type="ECO:0000313" key="3">
    <source>
        <dbReference type="EMBL" id="OGZ34306.1"/>
    </source>
</evidence>
<gene>
    <name evidence="3" type="ORF">A2Y98_03560</name>
</gene>
<accession>A0A1G2F8B7</accession>
<dbReference type="Proteomes" id="UP000179099">
    <property type="component" value="Unassembled WGS sequence"/>
</dbReference>
<evidence type="ECO:0000256" key="1">
    <source>
        <dbReference type="SAM" id="Coils"/>
    </source>
</evidence>
<feature type="compositionally biased region" description="Basic and acidic residues" evidence="2">
    <location>
        <begin position="73"/>
        <end position="111"/>
    </location>
</feature>
<evidence type="ECO:0000256" key="2">
    <source>
        <dbReference type="SAM" id="MobiDB-lite"/>
    </source>
</evidence>
<proteinExistence type="predicted"/>
<sequence>MPKFEQQNIDPVENPREAYEKTEEDETNLKAELADVKSKTADEIMNIAAKLKAIEGNKSELIGIAQEEAEKEEAERKMYDEAKAEDAERTMYDEAKKEDEERTMYDEAKAEDVVRTQAKEATKTLEAELENLKSQIAGKSPDEILAIATKMKEIENKKTELQAEKDKQEYDKILEKIKGGNAEQKGEEKVEDIYGLNLQDIGKLLESRGYLDKPVEGNNPDFNRKMEEFHNKQKEYGQARVKLFDRVLSGMATEEEMKLAEEHAATIAKTFGLRGFHSAVPKAWYSNEKLTDAMTEASGKDNKEWIDYVRKNYTEEQLKKGGFEKIGEDGFRHTYNIKGF</sequence>